<keyword evidence="13" id="KW-1185">Reference proteome</keyword>
<keyword evidence="8" id="KW-0449">Lipoprotein</keyword>
<feature type="signal peptide" evidence="10">
    <location>
        <begin position="1"/>
        <end position="20"/>
    </location>
</feature>
<dbReference type="AlphaFoldDB" id="F9W7Z2"/>
<evidence type="ECO:0000256" key="1">
    <source>
        <dbReference type="ARBA" id="ARBA00002523"/>
    </source>
</evidence>
<evidence type="ECO:0000256" key="5">
    <source>
        <dbReference type="ARBA" id="ARBA00022729"/>
    </source>
</evidence>
<sequence length="354" mass="39386">MMEGVKVMLVVGLMVTVIQADVKARKETNENGFGLLCDVMRLVRGLWNTATSDYEDFTAEDVRKLGQTINKIFFGEKGHESETSSLFLPDRFTEENPVRSDVCGYNRNNKVMQSAAQSMASAIFCLCTGITGVEDFCGLTNVGKGKWSNQDPEEDVKGVFKVVWGEKNDGGVMQKCDNTGSSENLEQERENLTAYIEKIEETLEKIGGVFAEKHTTCEGKTPCANVTRKPIWLENLKETEKITLAIIQSIKENSKSKQQTTESESAEITVPEPKSAPTHPATTLPATTQVLVKSPKQETRKALEEKTRPKPEPETEKPIEAPQKQKEDHLPVPENETSVSFLNSQKWLLATLLI</sequence>
<evidence type="ECO:0000256" key="9">
    <source>
        <dbReference type="SAM" id="MobiDB-lite"/>
    </source>
</evidence>
<feature type="domain" description="Trypanosome variant surface glycoprotein B-type N-terminal" evidence="11">
    <location>
        <begin position="62"/>
        <end position="223"/>
    </location>
</feature>
<keyword evidence="3" id="KW-1003">Cell membrane</keyword>
<reference evidence="12 13" key="2">
    <citation type="journal article" date="2012" name="Proc. Natl. Acad. Sci. U.S.A.">
        <title>Antigenic diversity is generated by distinct evolutionary mechanisms in African trypanosome species.</title>
        <authorList>
            <person name="Jackson A.P."/>
            <person name="Berry A."/>
            <person name="Aslett M."/>
            <person name="Allison H.C."/>
            <person name="Burton P."/>
            <person name="Vavrova-Anderson J."/>
            <person name="Brown R."/>
            <person name="Browne H."/>
            <person name="Corton N."/>
            <person name="Hauser H."/>
            <person name="Gamble J."/>
            <person name="Gilderthorp R."/>
            <person name="Marcello L."/>
            <person name="McQuillan J."/>
            <person name="Otto T.D."/>
            <person name="Quail M.A."/>
            <person name="Sanders M.J."/>
            <person name="van Tonder A."/>
            <person name="Ginger M.L."/>
            <person name="Field M.C."/>
            <person name="Barry J.D."/>
            <person name="Hertz-Fowler C."/>
            <person name="Berriman M."/>
        </authorList>
    </citation>
    <scope>NUCLEOTIDE SEQUENCE [LARGE SCALE GENOMIC DNA]</scope>
    <source>
        <strain evidence="12 13">IL3000</strain>
    </source>
</reference>
<feature type="compositionally biased region" description="Basic and acidic residues" evidence="9">
    <location>
        <begin position="295"/>
        <end position="331"/>
    </location>
</feature>
<evidence type="ECO:0000256" key="4">
    <source>
        <dbReference type="ARBA" id="ARBA00022622"/>
    </source>
</evidence>
<protein>
    <submittedName>
        <fullName evidence="12">Variant surface glycoprotein</fullName>
    </submittedName>
</protein>
<evidence type="ECO:0000256" key="2">
    <source>
        <dbReference type="ARBA" id="ARBA00004609"/>
    </source>
</evidence>
<keyword evidence="4" id="KW-0336">GPI-anchor</keyword>
<evidence type="ECO:0000256" key="10">
    <source>
        <dbReference type="SAM" id="SignalP"/>
    </source>
</evidence>
<evidence type="ECO:0000256" key="6">
    <source>
        <dbReference type="ARBA" id="ARBA00023136"/>
    </source>
</evidence>
<evidence type="ECO:0000256" key="3">
    <source>
        <dbReference type="ARBA" id="ARBA00022475"/>
    </source>
</evidence>
<evidence type="ECO:0000313" key="12">
    <source>
        <dbReference type="EMBL" id="CCD13315.1"/>
    </source>
</evidence>
<keyword evidence="7" id="KW-0325">Glycoprotein</keyword>
<gene>
    <name evidence="12" type="ORF">TCIL3000_0_40810</name>
</gene>
<name>F9W7Z2_TRYCI</name>
<keyword evidence="6" id="KW-0472">Membrane</keyword>
<feature type="region of interest" description="Disordered" evidence="9">
    <location>
        <begin position="252"/>
        <end position="339"/>
    </location>
</feature>
<dbReference type="Proteomes" id="UP000000702">
    <property type="component" value="Unassembled WGS sequence"/>
</dbReference>
<feature type="compositionally biased region" description="Low complexity" evidence="9">
    <location>
        <begin position="276"/>
        <end position="288"/>
    </location>
</feature>
<comment type="subcellular location">
    <subcellularLocation>
        <location evidence="2">Cell membrane</location>
        <topology evidence="2">Lipid-anchor</topology>
        <topology evidence="2">GPI-anchor</topology>
    </subcellularLocation>
</comment>
<keyword evidence="5 10" id="KW-0732">Signal</keyword>
<evidence type="ECO:0000259" key="11">
    <source>
        <dbReference type="Pfam" id="PF13206"/>
    </source>
</evidence>
<organism evidence="12 13">
    <name type="scientific">Trypanosoma congolense (strain IL3000)</name>
    <dbReference type="NCBI Taxonomy" id="1068625"/>
    <lineage>
        <taxon>Eukaryota</taxon>
        <taxon>Discoba</taxon>
        <taxon>Euglenozoa</taxon>
        <taxon>Kinetoplastea</taxon>
        <taxon>Metakinetoplastina</taxon>
        <taxon>Trypanosomatida</taxon>
        <taxon>Trypanosomatidae</taxon>
        <taxon>Trypanosoma</taxon>
        <taxon>Nannomonas</taxon>
    </lineage>
</organism>
<proteinExistence type="predicted"/>
<dbReference type="InterPro" id="IPR025932">
    <property type="entry name" value="Trypano_VSG_B_N_dom"/>
</dbReference>
<dbReference type="Pfam" id="PF13206">
    <property type="entry name" value="VSG_B"/>
    <property type="match status" value="1"/>
</dbReference>
<dbReference type="GO" id="GO:0005886">
    <property type="term" value="C:plasma membrane"/>
    <property type="evidence" value="ECO:0007669"/>
    <property type="project" value="UniProtKB-SubCell"/>
</dbReference>
<evidence type="ECO:0000313" key="13">
    <source>
        <dbReference type="Proteomes" id="UP000000702"/>
    </source>
</evidence>
<dbReference type="GO" id="GO:0098552">
    <property type="term" value="C:side of membrane"/>
    <property type="evidence" value="ECO:0007669"/>
    <property type="project" value="UniProtKB-KW"/>
</dbReference>
<dbReference type="VEuPathDB" id="TriTrypDB:TcIL3000_0_40810"/>
<comment type="caution">
    <text evidence="12">The sequence shown here is derived from an EMBL/GenBank/DDBJ whole genome shotgun (WGS) entry which is preliminary data.</text>
</comment>
<comment type="function">
    <text evidence="1">VSG forms a coat on the surface of the parasite. The trypanosome evades the immune response of the host by expressing a series of antigenically distinct VSGs from an estimated 1000 VSG genes.</text>
</comment>
<feature type="chain" id="PRO_5003388787" evidence="10">
    <location>
        <begin position="21"/>
        <end position="354"/>
    </location>
</feature>
<reference evidence="13" key="1">
    <citation type="submission" date="2011-07" db="EMBL/GenBank/DDBJ databases">
        <title>Divergent evolution of antigenic variation in African trypanosomes.</title>
        <authorList>
            <person name="Jackson A.P."/>
            <person name="Berry A."/>
            <person name="Allison H.C."/>
            <person name="Burton P."/>
            <person name="Anderson J."/>
            <person name="Aslett M."/>
            <person name="Brown R."/>
            <person name="Corton N."/>
            <person name="Harris D."/>
            <person name="Hauser H."/>
            <person name="Gamble J."/>
            <person name="Gilderthorp R."/>
            <person name="McQuillan J."/>
            <person name="Quail M.A."/>
            <person name="Sanders M."/>
            <person name="Van Tonder A."/>
            <person name="Ginger M.L."/>
            <person name="Donelson J.E."/>
            <person name="Field M.C."/>
            <person name="Barry J.D."/>
            <person name="Berriman M."/>
            <person name="Hertz-Fowler C."/>
        </authorList>
    </citation>
    <scope>NUCLEOTIDE SEQUENCE [LARGE SCALE GENOMIC DNA]</scope>
    <source>
        <strain evidence="13">IL3000</strain>
    </source>
</reference>
<evidence type="ECO:0000256" key="7">
    <source>
        <dbReference type="ARBA" id="ARBA00023180"/>
    </source>
</evidence>
<evidence type="ECO:0000256" key="8">
    <source>
        <dbReference type="ARBA" id="ARBA00023288"/>
    </source>
</evidence>
<accession>F9W7Z2</accession>
<dbReference type="EMBL" id="CAEQ01001106">
    <property type="protein sequence ID" value="CCD13315.1"/>
    <property type="molecule type" value="Genomic_DNA"/>
</dbReference>